<evidence type="ECO:0000313" key="13">
    <source>
        <dbReference type="EnsemblPlants" id="AUR62037889-RA:cds"/>
    </source>
</evidence>
<keyword evidence="4 10" id="KW-0863">Zinc-finger</keyword>
<evidence type="ECO:0000256" key="1">
    <source>
        <dbReference type="ARBA" id="ARBA00004123"/>
    </source>
</evidence>
<feature type="domain" description="BED-type" evidence="12">
    <location>
        <begin position="1"/>
        <end position="52"/>
    </location>
</feature>
<dbReference type="InterPro" id="IPR025525">
    <property type="entry name" value="hAT-like_transposase_RNase-H"/>
</dbReference>
<dbReference type="PANTHER" id="PTHR46481">
    <property type="entry name" value="ZINC FINGER BED DOMAIN-CONTAINING PROTEIN 4"/>
    <property type="match status" value="1"/>
</dbReference>
<proteinExistence type="predicted"/>
<keyword evidence="8" id="KW-0804">Transcription</keyword>
<accession>A0A803MZP9</accession>
<reference evidence="13" key="2">
    <citation type="submission" date="2021-03" db="UniProtKB">
        <authorList>
            <consortium name="EnsemblPlants"/>
        </authorList>
    </citation>
    <scope>IDENTIFICATION</scope>
</reference>
<dbReference type="Pfam" id="PF05699">
    <property type="entry name" value="Dimer_Tnp_hAT"/>
    <property type="match status" value="1"/>
</dbReference>
<evidence type="ECO:0000256" key="7">
    <source>
        <dbReference type="ARBA" id="ARBA00023125"/>
    </source>
</evidence>
<dbReference type="InterPro" id="IPR012337">
    <property type="entry name" value="RNaseH-like_sf"/>
</dbReference>
<comment type="subcellular location">
    <subcellularLocation>
        <location evidence="1">Nucleus</location>
    </subcellularLocation>
</comment>
<dbReference type="InterPro" id="IPR052035">
    <property type="entry name" value="ZnF_BED_domain_contain"/>
</dbReference>
<dbReference type="InterPro" id="IPR036236">
    <property type="entry name" value="Znf_C2H2_sf"/>
</dbReference>
<dbReference type="InterPro" id="IPR008906">
    <property type="entry name" value="HATC_C_dom"/>
</dbReference>
<dbReference type="InterPro" id="IPR003656">
    <property type="entry name" value="Znf_BED"/>
</dbReference>
<dbReference type="GO" id="GO:0003677">
    <property type="term" value="F:DNA binding"/>
    <property type="evidence" value="ECO:0007669"/>
    <property type="project" value="UniProtKB-KW"/>
</dbReference>
<evidence type="ECO:0000256" key="10">
    <source>
        <dbReference type="PROSITE-ProRule" id="PRU00027"/>
    </source>
</evidence>
<reference evidence="13" key="1">
    <citation type="journal article" date="2017" name="Nature">
        <title>The genome of Chenopodium quinoa.</title>
        <authorList>
            <person name="Jarvis D.E."/>
            <person name="Ho Y.S."/>
            <person name="Lightfoot D.J."/>
            <person name="Schmoeckel S.M."/>
            <person name="Li B."/>
            <person name="Borm T.J.A."/>
            <person name="Ohyanagi H."/>
            <person name="Mineta K."/>
            <person name="Michell C.T."/>
            <person name="Saber N."/>
            <person name="Kharbatia N.M."/>
            <person name="Rupper R.R."/>
            <person name="Sharp A.R."/>
            <person name="Dally N."/>
            <person name="Boughton B.A."/>
            <person name="Woo Y.H."/>
            <person name="Gao G."/>
            <person name="Schijlen E.G.W.M."/>
            <person name="Guo X."/>
            <person name="Momin A.A."/>
            <person name="Negrao S."/>
            <person name="Al-Babili S."/>
            <person name="Gehring C."/>
            <person name="Roessner U."/>
            <person name="Jung C."/>
            <person name="Murphy K."/>
            <person name="Arold S.T."/>
            <person name="Gojobori T."/>
            <person name="van der Linden C.G."/>
            <person name="van Loo E.N."/>
            <person name="Jellen E.N."/>
            <person name="Maughan P.J."/>
            <person name="Tester M."/>
        </authorList>
    </citation>
    <scope>NUCLEOTIDE SEQUENCE [LARGE SCALE GENOMIC DNA]</scope>
    <source>
        <strain evidence="13">cv. PI 614886</strain>
    </source>
</reference>
<dbReference type="GO" id="GO:0005634">
    <property type="term" value="C:nucleus"/>
    <property type="evidence" value="ECO:0007669"/>
    <property type="project" value="UniProtKB-SubCell"/>
</dbReference>
<dbReference type="SMART" id="SM00614">
    <property type="entry name" value="ZnF_BED"/>
    <property type="match status" value="1"/>
</dbReference>
<evidence type="ECO:0000256" key="4">
    <source>
        <dbReference type="ARBA" id="ARBA00022771"/>
    </source>
</evidence>
<dbReference type="PROSITE" id="PS50808">
    <property type="entry name" value="ZF_BED"/>
    <property type="match status" value="1"/>
</dbReference>
<evidence type="ECO:0000259" key="12">
    <source>
        <dbReference type="PROSITE" id="PS50808"/>
    </source>
</evidence>
<dbReference type="EnsemblPlants" id="AUR62037889-RA">
    <property type="protein sequence ID" value="AUR62037889-RA:cds"/>
    <property type="gene ID" value="AUR62037889"/>
</dbReference>
<keyword evidence="14" id="KW-1185">Reference proteome</keyword>
<evidence type="ECO:0000313" key="14">
    <source>
        <dbReference type="Proteomes" id="UP000596660"/>
    </source>
</evidence>
<sequence length="609" mass="69679">MVWEHFQKITINGMPKAKCLHCDHILSAITKNGTSHFKDHINLRCTRKNSKVDIRQKLLSVNRKSDGSARVENDNFSQEVSRRELANMVIMHEYPLSIVDHIGFRRFVTSLNAHFKIISRNTLRADIMKMFMSEKASLKKALESNGSRIAITTDMWTASNQRKGYMAVTCHYIDDFWILRNKILRFAYVPCPHTKDTLAQVLLDTLNMYNIAEKVSSIVVDNCTTNDAMLDVLSPRFNEKSLMLKGKFLHLRCSAHILNLIVQDGLDVIGDGIKRIRDCVSFWAATPKRVEMFEDKVKSFKGEEGRKLILDCKTRWNSTFLMLTSALPYKDVFSNIKRQNPRLNLYFLLKWIGNLLKRDITKNMNDKFETYWSNINGILAIAAILDPRNKLECVEFYFNDIYYDKAGDEIDRVKNLLYDLLYEYQEKEARSMETSNLNNVNGKRPISSINSNDDDGGDKWSKAKKTKTRKVNVRSELDHYLEEDAYPESEGFDILKFWHIELKYPTLQKIAKDILAIPASTVASESAFSMGGRVISPHRSRLHANTVEALMCLQNWIQGEYSGLALENAQACATILEDEDSLDMSSGGGGLSGSEVVDLDSDDDDFMDI</sequence>
<dbReference type="Gramene" id="AUR62037889-RA">
    <property type="protein sequence ID" value="AUR62037889-RA:cds"/>
    <property type="gene ID" value="AUR62037889"/>
</dbReference>
<keyword evidence="3" id="KW-0479">Metal-binding</keyword>
<organism evidence="13 14">
    <name type="scientific">Chenopodium quinoa</name>
    <name type="common">Quinoa</name>
    <dbReference type="NCBI Taxonomy" id="63459"/>
    <lineage>
        <taxon>Eukaryota</taxon>
        <taxon>Viridiplantae</taxon>
        <taxon>Streptophyta</taxon>
        <taxon>Embryophyta</taxon>
        <taxon>Tracheophyta</taxon>
        <taxon>Spermatophyta</taxon>
        <taxon>Magnoliopsida</taxon>
        <taxon>eudicotyledons</taxon>
        <taxon>Gunneridae</taxon>
        <taxon>Pentapetalae</taxon>
        <taxon>Caryophyllales</taxon>
        <taxon>Chenopodiaceae</taxon>
        <taxon>Chenopodioideae</taxon>
        <taxon>Atripliceae</taxon>
        <taxon>Chenopodium</taxon>
    </lineage>
</organism>
<evidence type="ECO:0000256" key="6">
    <source>
        <dbReference type="ARBA" id="ARBA00023015"/>
    </source>
</evidence>
<dbReference type="GO" id="GO:0046983">
    <property type="term" value="F:protein dimerization activity"/>
    <property type="evidence" value="ECO:0007669"/>
    <property type="project" value="InterPro"/>
</dbReference>
<evidence type="ECO:0000256" key="2">
    <source>
        <dbReference type="ARBA" id="ARBA00011738"/>
    </source>
</evidence>
<dbReference type="GO" id="GO:0008270">
    <property type="term" value="F:zinc ion binding"/>
    <property type="evidence" value="ECO:0007669"/>
    <property type="project" value="UniProtKB-KW"/>
</dbReference>
<evidence type="ECO:0000256" key="11">
    <source>
        <dbReference type="SAM" id="MobiDB-lite"/>
    </source>
</evidence>
<keyword evidence="9" id="KW-0539">Nucleus</keyword>
<dbReference type="Proteomes" id="UP000596660">
    <property type="component" value="Unplaced"/>
</dbReference>
<dbReference type="Pfam" id="PF14372">
    <property type="entry name" value="hAT-like_RNase-H"/>
    <property type="match status" value="1"/>
</dbReference>
<feature type="compositionally biased region" description="Acidic residues" evidence="11">
    <location>
        <begin position="597"/>
        <end position="609"/>
    </location>
</feature>
<keyword evidence="5" id="KW-0862">Zinc</keyword>
<evidence type="ECO:0000256" key="8">
    <source>
        <dbReference type="ARBA" id="ARBA00023163"/>
    </source>
</evidence>
<dbReference type="AlphaFoldDB" id="A0A803MZP9"/>
<comment type="subunit">
    <text evidence="2">Homodimer.</text>
</comment>
<evidence type="ECO:0000256" key="5">
    <source>
        <dbReference type="ARBA" id="ARBA00022833"/>
    </source>
</evidence>
<dbReference type="SUPFAM" id="SSF57667">
    <property type="entry name" value="beta-beta-alpha zinc fingers"/>
    <property type="match status" value="1"/>
</dbReference>
<feature type="region of interest" description="Disordered" evidence="11">
    <location>
        <begin position="584"/>
        <end position="609"/>
    </location>
</feature>
<evidence type="ECO:0000256" key="3">
    <source>
        <dbReference type="ARBA" id="ARBA00022723"/>
    </source>
</evidence>
<keyword evidence="6" id="KW-0805">Transcription regulation</keyword>
<protein>
    <recommendedName>
        <fullName evidence="12">BED-type domain-containing protein</fullName>
    </recommendedName>
</protein>
<dbReference type="PANTHER" id="PTHR46481:SF11">
    <property type="entry name" value="ZINC FINGER BED DOMAIN-CONTAINING PROTEIN RICESLEEPER 2-LIKE"/>
    <property type="match status" value="1"/>
</dbReference>
<keyword evidence="7" id="KW-0238">DNA-binding</keyword>
<evidence type="ECO:0000256" key="9">
    <source>
        <dbReference type="ARBA" id="ARBA00023242"/>
    </source>
</evidence>
<dbReference type="SUPFAM" id="SSF53098">
    <property type="entry name" value="Ribonuclease H-like"/>
    <property type="match status" value="1"/>
</dbReference>
<dbReference type="Pfam" id="PF02892">
    <property type="entry name" value="zf-BED"/>
    <property type="match status" value="1"/>
</dbReference>
<feature type="region of interest" description="Disordered" evidence="11">
    <location>
        <begin position="433"/>
        <end position="464"/>
    </location>
</feature>
<name>A0A803MZP9_CHEQI</name>